<sequence>MRELLSRQAGSIRTHEAPLDAIERRGRRGQRLRVAVTASALAVVIAVPVGAYAVGSGDNTPVAKAPSPTSPTKVGVPPAHTTPTPTPSGPAAPGSPEQLADGITYEQAADGLEKCLAYHREMDVTTDEDLRIELGKAEDYRILLAHRMTGDDNAPGDGFWVAATTDKPRPNRVICRIVDGKSTGISSGSEELLPEFGPVHPDINAGKLNQQTIITSGGWRMPYRWGSIGQFASEVERVTVTYGDETVEASLDHGWFAATGILQKQPTTAPHIKGYDADGKQIYDSTQDKFYEHALPKS</sequence>
<evidence type="ECO:0000256" key="1">
    <source>
        <dbReference type="SAM" id="MobiDB-lite"/>
    </source>
</evidence>
<keyword evidence="4" id="KW-1185">Reference proteome</keyword>
<keyword evidence="2" id="KW-0812">Transmembrane</keyword>
<feature type="transmembrane region" description="Helical" evidence="2">
    <location>
        <begin position="34"/>
        <end position="54"/>
    </location>
</feature>
<keyword evidence="2" id="KW-1133">Transmembrane helix</keyword>
<proteinExistence type="predicted"/>
<keyword evidence="2" id="KW-0472">Membrane</keyword>
<name>A0ABR7SNN3_9ACTN</name>
<dbReference type="Proteomes" id="UP000642284">
    <property type="component" value="Unassembled WGS sequence"/>
</dbReference>
<gene>
    <name evidence="3" type="ORF">H9Y04_31645</name>
</gene>
<evidence type="ECO:0000313" key="4">
    <source>
        <dbReference type="Proteomes" id="UP000642284"/>
    </source>
</evidence>
<organism evidence="3 4">
    <name type="scientific">Streptomyces polyasparticus</name>
    <dbReference type="NCBI Taxonomy" id="2767826"/>
    <lineage>
        <taxon>Bacteria</taxon>
        <taxon>Bacillati</taxon>
        <taxon>Actinomycetota</taxon>
        <taxon>Actinomycetes</taxon>
        <taxon>Kitasatosporales</taxon>
        <taxon>Streptomycetaceae</taxon>
        <taxon>Streptomyces</taxon>
    </lineage>
</organism>
<comment type="caution">
    <text evidence="3">The sequence shown here is derived from an EMBL/GenBank/DDBJ whole genome shotgun (WGS) entry which is preliminary data.</text>
</comment>
<feature type="region of interest" description="Disordered" evidence="1">
    <location>
        <begin position="60"/>
        <end position="98"/>
    </location>
</feature>
<reference evidence="3 4" key="1">
    <citation type="submission" date="2020-08" db="EMBL/GenBank/DDBJ databases">
        <title>Genemic of Streptomyces polyaspartic.</title>
        <authorList>
            <person name="Liu W."/>
        </authorList>
    </citation>
    <scope>NUCLEOTIDE SEQUENCE [LARGE SCALE GENOMIC DNA]</scope>
    <source>
        <strain evidence="3 4">TRM66268-LWL</strain>
    </source>
</reference>
<evidence type="ECO:0000256" key="2">
    <source>
        <dbReference type="SAM" id="Phobius"/>
    </source>
</evidence>
<evidence type="ECO:0000313" key="3">
    <source>
        <dbReference type="EMBL" id="MBC9717095.1"/>
    </source>
</evidence>
<protein>
    <submittedName>
        <fullName evidence="3">Uncharacterized protein</fullName>
    </submittedName>
</protein>
<accession>A0ABR7SNN3</accession>
<dbReference type="EMBL" id="JACTVJ010000017">
    <property type="protein sequence ID" value="MBC9717095.1"/>
    <property type="molecule type" value="Genomic_DNA"/>
</dbReference>